<proteinExistence type="predicted"/>
<gene>
    <name evidence="2" type="ORF">GCM10022409_15130</name>
</gene>
<dbReference type="Proteomes" id="UP001501469">
    <property type="component" value="Unassembled WGS sequence"/>
</dbReference>
<evidence type="ECO:0000313" key="3">
    <source>
        <dbReference type="Proteomes" id="UP001501469"/>
    </source>
</evidence>
<dbReference type="EMBL" id="BAABDK010000012">
    <property type="protein sequence ID" value="GAA4031849.1"/>
    <property type="molecule type" value="Genomic_DNA"/>
</dbReference>
<reference evidence="3" key="1">
    <citation type="journal article" date="2019" name="Int. J. Syst. Evol. Microbiol.">
        <title>The Global Catalogue of Microorganisms (GCM) 10K type strain sequencing project: providing services to taxonomists for standard genome sequencing and annotation.</title>
        <authorList>
            <consortium name="The Broad Institute Genomics Platform"/>
            <consortium name="The Broad Institute Genome Sequencing Center for Infectious Disease"/>
            <person name="Wu L."/>
            <person name="Ma J."/>
        </authorList>
    </citation>
    <scope>NUCLEOTIDE SEQUENCE [LARGE SCALE GENOMIC DNA]</scope>
    <source>
        <strain evidence="3">JCM 17225</strain>
    </source>
</reference>
<organism evidence="2 3">
    <name type="scientific">Hymenobacter glaciei</name>
    <dbReference type="NCBI Taxonomy" id="877209"/>
    <lineage>
        <taxon>Bacteria</taxon>
        <taxon>Pseudomonadati</taxon>
        <taxon>Bacteroidota</taxon>
        <taxon>Cytophagia</taxon>
        <taxon>Cytophagales</taxon>
        <taxon>Hymenobacteraceae</taxon>
        <taxon>Hymenobacter</taxon>
    </lineage>
</organism>
<feature type="compositionally biased region" description="Polar residues" evidence="1">
    <location>
        <begin position="1"/>
        <end position="13"/>
    </location>
</feature>
<dbReference type="RefSeq" id="WP_345052394.1">
    <property type="nucleotide sequence ID" value="NZ_BAABDK010000012.1"/>
</dbReference>
<feature type="region of interest" description="Disordered" evidence="1">
    <location>
        <begin position="1"/>
        <end position="36"/>
    </location>
</feature>
<accession>A0ABP7TW07</accession>
<sequence>MNQPTASGRSAAQQPGPRTPTASENEAPLTGFADASNTVFQAVDKNRVSSGILEEYGLQFIDHTPFTGTNGFTTAGPSLCLTSFPFRS</sequence>
<evidence type="ECO:0000313" key="2">
    <source>
        <dbReference type="EMBL" id="GAA4031849.1"/>
    </source>
</evidence>
<protein>
    <submittedName>
        <fullName evidence="2">Uncharacterized protein</fullName>
    </submittedName>
</protein>
<name>A0ABP7TW07_9BACT</name>
<evidence type="ECO:0000256" key="1">
    <source>
        <dbReference type="SAM" id="MobiDB-lite"/>
    </source>
</evidence>
<comment type="caution">
    <text evidence="2">The sequence shown here is derived from an EMBL/GenBank/DDBJ whole genome shotgun (WGS) entry which is preliminary data.</text>
</comment>
<keyword evidence="3" id="KW-1185">Reference proteome</keyword>